<comment type="caution">
    <text evidence="2">The sequence shown here is derived from an EMBL/GenBank/DDBJ whole genome shotgun (WGS) entry which is preliminary data.</text>
</comment>
<reference evidence="2" key="1">
    <citation type="journal article" date="2023" name="Mol. Phylogenet. Evol.">
        <title>Genome-scale phylogeny and comparative genomics of the fungal order Sordariales.</title>
        <authorList>
            <person name="Hensen N."/>
            <person name="Bonometti L."/>
            <person name="Westerberg I."/>
            <person name="Brannstrom I.O."/>
            <person name="Guillou S."/>
            <person name="Cros-Aarteil S."/>
            <person name="Calhoun S."/>
            <person name="Haridas S."/>
            <person name="Kuo A."/>
            <person name="Mondo S."/>
            <person name="Pangilinan J."/>
            <person name="Riley R."/>
            <person name="LaButti K."/>
            <person name="Andreopoulos B."/>
            <person name="Lipzen A."/>
            <person name="Chen C."/>
            <person name="Yan M."/>
            <person name="Daum C."/>
            <person name="Ng V."/>
            <person name="Clum A."/>
            <person name="Steindorff A."/>
            <person name="Ohm R.A."/>
            <person name="Martin F."/>
            <person name="Silar P."/>
            <person name="Natvig D.O."/>
            <person name="Lalanne C."/>
            <person name="Gautier V."/>
            <person name="Ament-Velasquez S.L."/>
            <person name="Kruys A."/>
            <person name="Hutchinson M.I."/>
            <person name="Powell A.J."/>
            <person name="Barry K."/>
            <person name="Miller A.N."/>
            <person name="Grigoriev I.V."/>
            <person name="Debuchy R."/>
            <person name="Gladieux P."/>
            <person name="Hiltunen Thoren M."/>
            <person name="Johannesson H."/>
        </authorList>
    </citation>
    <scope>NUCLEOTIDE SEQUENCE</scope>
    <source>
        <strain evidence="2">CBS 955.72</strain>
    </source>
</reference>
<gene>
    <name evidence="2" type="ORF">B0T25DRAFT_613967</name>
</gene>
<reference evidence="2" key="2">
    <citation type="submission" date="2023-06" db="EMBL/GenBank/DDBJ databases">
        <authorList>
            <consortium name="Lawrence Berkeley National Laboratory"/>
            <person name="Haridas S."/>
            <person name="Hensen N."/>
            <person name="Bonometti L."/>
            <person name="Westerberg I."/>
            <person name="Brannstrom I.O."/>
            <person name="Guillou S."/>
            <person name="Cros-Aarteil S."/>
            <person name="Calhoun S."/>
            <person name="Kuo A."/>
            <person name="Mondo S."/>
            <person name="Pangilinan J."/>
            <person name="Riley R."/>
            <person name="Labutti K."/>
            <person name="Andreopoulos B."/>
            <person name="Lipzen A."/>
            <person name="Chen C."/>
            <person name="Yanf M."/>
            <person name="Daum C."/>
            <person name="Ng V."/>
            <person name="Clum A."/>
            <person name="Steindorff A."/>
            <person name="Ohm R."/>
            <person name="Martin F."/>
            <person name="Silar P."/>
            <person name="Natvig D."/>
            <person name="Lalanne C."/>
            <person name="Gautier V."/>
            <person name="Ament-Velasquez S.L."/>
            <person name="Kruys A."/>
            <person name="Hutchinson M.I."/>
            <person name="Powell A.J."/>
            <person name="Barry K."/>
            <person name="Miller A.N."/>
            <person name="Grigoriev I.V."/>
            <person name="Debuchy R."/>
            <person name="Gladieux P."/>
            <person name="Thoren M.H."/>
            <person name="Johannesson H."/>
        </authorList>
    </citation>
    <scope>NUCLEOTIDE SEQUENCE</scope>
    <source>
        <strain evidence="2">CBS 955.72</strain>
    </source>
</reference>
<keyword evidence="1" id="KW-1133">Transmembrane helix</keyword>
<organism evidence="2 3">
    <name type="scientific">Lasiosphaeria hispida</name>
    <dbReference type="NCBI Taxonomy" id="260671"/>
    <lineage>
        <taxon>Eukaryota</taxon>
        <taxon>Fungi</taxon>
        <taxon>Dikarya</taxon>
        <taxon>Ascomycota</taxon>
        <taxon>Pezizomycotina</taxon>
        <taxon>Sordariomycetes</taxon>
        <taxon>Sordariomycetidae</taxon>
        <taxon>Sordariales</taxon>
        <taxon>Lasiosphaeriaceae</taxon>
        <taxon>Lasiosphaeria</taxon>
    </lineage>
</organism>
<name>A0AAJ0HD14_9PEZI</name>
<evidence type="ECO:0000256" key="1">
    <source>
        <dbReference type="SAM" id="Phobius"/>
    </source>
</evidence>
<keyword evidence="1" id="KW-0812">Transmembrane</keyword>
<evidence type="ECO:0000313" key="3">
    <source>
        <dbReference type="Proteomes" id="UP001275084"/>
    </source>
</evidence>
<feature type="transmembrane region" description="Helical" evidence="1">
    <location>
        <begin position="21"/>
        <end position="46"/>
    </location>
</feature>
<keyword evidence="3" id="KW-1185">Reference proteome</keyword>
<sequence length="573" mass="61765">MGGKTGRSNMETPKSRPGNSLACALGVLSAHLAIFAALTILLVLTLRNNGFARSPTAKSSLLDSFGMDWEILWQTVPPFLISLFALYRNSEVDNAAYHITHVCIKKADGAALSDRPSNGSKKEERTSLLDEPPDKRIFNYLEKWSLTRGWHAYRNGDINLMTGFIFSALVTFILQPLMGSLIKEQESAFVRSVMTYRPVVFDGRKLGDLKPYEWNLVLGSVMAEDLHNGKLSPWTNGTHAFRPLDPRMKLPDGGTLVAPSTAHTAHLSCERVTDVVLQLDDLGMEGDSVRVDITATDRNCSIAYDFIIIPTNRPLVSQAFQQTGCGLGNSLSRVLVFTATASMEESTPRLDDATLTSCIAAYSSTDGELAVSWANGTATTSSRPSAGPEVSPTFVSFSDAEPVMPTKDFRQEAFEGDLLGIREVQYGSTQDKVANTEFADLVMAVAAGLLAGSGPDTPGTGANASDGTPTFFSSDAARSVIRAPDVLLRAMPLAFASIYRVAVARVGMVPVPAADVQGGAAVTGRLETAETRLWVRYWLVAVTMAYLVSSAGSGIWLTKWWGWTVGFDAPVGI</sequence>
<dbReference type="EMBL" id="JAUIQD010000006">
    <property type="protein sequence ID" value="KAK3347100.1"/>
    <property type="molecule type" value="Genomic_DNA"/>
</dbReference>
<keyword evidence="1" id="KW-0472">Membrane</keyword>
<protein>
    <submittedName>
        <fullName evidence="2">Uncharacterized protein</fullName>
    </submittedName>
</protein>
<feature type="transmembrane region" description="Helical" evidence="1">
    <location>
        <begin position="535"/>
        <end position="557"/>
    </location>
</feature>
<proteinExistence type="predicted"/>
<accession>A0AAJ0HD14</accession>
<evidence type="ECO:0000313" key="2">
    <source>
        <dbReference type="EMBL" id="KAK3347100.1"/>
    </source>
</evidence>
<dbReference type="Proteomes" id="UP001275084">
    <property type="component" value="Unassembled WGS sequence"/>
</dbReference>
<dbReference type="AlphaFoldDB" id="A0AAJ0HD14"/>
<feature type="transmembrane region" description="Helical" evidence="1">
    <location>
        <begin position="160"/>
        <end position="182"/>
    </location>
</feature>